<comment type="caution">
    <text evidence="1">The sequence shown here is derived from an EMBL/GenBank/DDBJ whole genome shotgun (WGS) entry which is preliminary data.</text>
</comment>
<evidence type="ECO:0000313" key="1">
    <source>
        <dbReference type="EMBL" id="PNF13594.1"/>
    </source>
</evidence>
<dbReference type="SUPFAM" id="SSF56219">
    <property type="entry name" value="DNase I-like"/>
    <property type="match status" value="1"/>
</dbReference>
<dbReference type="Gene3D" id="3.60.10.10">
    <property type="entry name" value="Endonuclease/exonuclease/phosphatase"/>
    <property type="match status" value="1"/>
</dbReference>
<dbReference type="Proteomes" id="UP000235965">
    <property type="component" value="Unassembled WGS sequence"/>
</dbReference>
<dbReference type="InterPro" id="IPR036691">
    <property type="entry name" value="Endo/exonu/phosph_ase_sf"/>
</dbReference>
<keyword evidence="2" id="KW-1185">Reference proteome</keyword>
<sequence>EAKSLVLLQVNFRSIYNKALDFWNLVDTYNPDIIIGTESWLREVIGNNEIFRADFTTFRRDRNARGGGVFICVKNNITCSELWVDDEFEILAVKVKGRDPKYAWEIVGIYRAPNEDIGVIEKLVARTGCSMKQSIIGGGLNLPQVDWKGVTEGMSVSQAYINRLVWDNGYTQVVEKPTRGDSLLDVYLVRPESELISCDTIHGISDHYGVLFRN</sequence>
<proteinExistence type="predicted"/>
<evidence type="ECO:0000313" key="2">
    <source>
        <dbReference type="Proteomes" id="UP000235965"/>
    </source>
</evidence>
<dbReference type="PANTHER" id="PTHR33395">
    <property type="entry name" value="TRANSCRIPTASE, PUTATIVE-RELATED-RELATED"/>
    <property type="match status" value="1"/>
</dbReference>
<dbReference type="PANTHER" id="PTHR33395:SF22">
    <property type="entry name" value="REVERSE TRANSCRIPTASE DOMAIN-CONTAINING PROTEIN"/>
    <property type="match status" value="1"/>
</dbReference>
<feature type="non-terminal residue" evidence="1">
    <location>
        <position position="1"/>
    </location>
</feature>
<evidence type="ECO:0008006" key="3">
    <source>
        <dbReference type="Google" id="ProtNLM"/>
    </source>
</evidence>
<dbReference type="InParanoid" id="A0A2J7PB83"/>
<name>A0A2J7PB83_9NEOP</name>
<gene>
    <name evidence="1" type="ORF">B7P43_G18060</name>
</gene>
<dbReference type="STRING" id="105785.A0A2J7PB83"/>
<dbReference type="AlphaFoldDB" id="A0A2J7PB83"/>
<dbReference type="EMBL" id="NEVH01027230">
    <property type="protein sequence ID" value="PNF13594.1"/>
    <property type="molecule type" value="Genomic_DNA"/>
</dbReference>
<protein>
    <recommendedName>
        <fullName evidence="3">Endonuclease/exonuclease/phosphatase domain-containing protein</fullName>
    </recommendedName>
</protein>
<accession>A0A2J7PB83</accession>
<reference evidence="1 2" key="1">
    <citation type="submission" date="2017-12" db="EMBL/GenBank/DDBJ databases">
        <title>Hemimetabolous genomes reveal molecular basis of termite eusociality.</title>
        <authorList>
            <person name="Harrison M.C."/>
            <person name="Jongepier E."/>
            <person name="Robertson H.M."/>
            <person name="Arning N."/>
            <person name="Bitard-Feildel T."/>
            <person name="Chao H."/>
            <person name="Childers C.P."/>
            <person name="Dinh H."/>
            <person name="Doddapaneni H."/>
            <person name="Dugan S."/>
            <person name="Gowin J."/>
            <person name="Greiner C."/>
            <person name="Han Y."/>
            <person name="Hu H."/>
            <person name="Hughes D.S.T."/>
            <person name="Huylmans A.-K."/>
            <person name="Kemena C."/>
            <person name="Kremer L.P.M."/>
            <person name="Lee S.L."/>
            <person name="Lopez-Ezquerra A."/>
            <person name="Mallet L."/>
            <person name="Monroy-Kuhn J.M."/>
            <person name="Moser A."/>
            <person name="Murali S.C."/>
            <person name="Muzny D.M."/>
            <person name="Otani S."/>
            <person name="Piulachs M.-D."/>
            <person name="Poelchau M."/>
            <person name="Qu J."/>
            <person name="Schaub F."/>
            <person name="Wada-Katsumata A."/>
            <person name="Worley K.C."/>
            <person name="Xie Q."/>
            <person name="Ylla G."/>
            <person name="Poulsen M."/>
            <person name="Gibbs R.A."/>
            <person name="Schal C."/>
            <person name="Richards S."/>
            <person name="Belles X."/>
            <person name="Korb J."/>
            <person name="Bornberg-Bauer E."/>
        </authorList>
    </citation>
    <scope>NUCLEOTIDE SEQUENCE [LARGE SCALE GENOMIC DNA]</scope>
    <source>
        <tissue evidence="1">Whole body</tissue>
    </source>
</reference>
<organism evidence="1 2">
    <name type="scientific">Cryptotermes secundus</name>
    <dbReference type="NCBI Taxonomy" id="105785"/>
    <lineage>
        <taxon>Eukaryota</taxon>
        <taxon>Metazoa</taxon>
        <taxon>Ecdysozoa</taxon>
        <taxon>Arthropoda</taxon>
        <taxon>Hexapoda</taxon>
        <taxon>Insecta</taxon>
        <taxon>Pterygota</taxon>
        <taxon>Neoptera</taxon>
        <taxon>Polyneoptera</taxon>
        <taxon>Dictyoptera</taxon>
        <taxon>Blattodea</taxon>
        <taxon>Blattoidea</taxon>
        <taxon>Termitoidae</taxon>
        <taxon>Kalotermitidae</taxon>
        <taxon>Cryptotermitinae</taxon>
        <taxon>Cryptotermes</taxon>
    </lineage>
</organism>